<keyword evidence="5" id="KW-1185">Reference proteome</keyword>
<dbReference type="Gene3D" id="1.10.1470.10">
    <property type="entry name" value="YjbJ"/>
    <property type="match status" value="1"/>
</dbReference>
<dbReference type="SUPFAM" id="SSF69047">
    <property type="entry name" value="Hypothetical protein YjbJ"/>
    <property type="match status" value="1"/>
</dbReference>
<accession>A0A2U8WTT1</accession>
<evidence type="ECO:0000256" key="1">
    <source>
        <dbReference type="ARBA" id="ARBA00009129"/>
    </source>
</evidence>
<dbReference type="Pfam" id="PF05532">
    <property type="entry name" value="CsbD"/>
    <property type="match status" value="1"/>
</dbReference>
<dbReference type="PANTHER" id="PTHR34977">
    <property type="entry name" value="UPF0337 PROTEIN YJBJ"/>
    <property type="match status" value="1"/>
</dbReference>
<evidence type="ECO:0000256" key="2">
    <source>
        <dbReference type="SAM" id="Phobius"/>
    </source>
</evidence>
<dbReference type="EMBL" id="CP029553">
    <property type="protein sequence ID" value="AWN48736.1"/>
    <property type="molecule type" value="Genomic_DNA"/>
</dbReference>
<name>A0A2U8WTT1_9HYPH</name>
<dbReference type="RefSeq" id="WP_109961024.1">
    <property type="nucleotide sequence ID" value="NZ_CP029553.1"/>
</dbReference>
<dbReference type="Proteomes" id="UP000245444">
    <property type="component" value="Chromosome"/>
</dbReference>
<reference evidence="4 5" key="1">
    <citation type="submission" date="2018-05" db="EMBL/GenBank/DDBJ databases">
        <title>Complete Genome Sequence of Methylobacterium sp. 17Sr1-28.</title>
        <authorList>
            <person name="Srinivasan S."/>
        </authorList>
    </citation>
    <scope>NUCLEOTIDE SEQUENCE [LARGE SCALE GENOMIC DNA]</scope>
    <source>
        <strain evidence="4 5">17Sr1-28</strain>
    </source>
</reference>
<evidence type="ECO:0000313" key="4">
    <source>
        <dbReference type="EMBL" id="AWN48736.1"/>
    </source>
</evidence>
<dbReference type="AlphaFoldDB" id="A0A2U8WTT1"/>
<sequence>MDSDRIIGAGKELGGKAQQRLGEWTGDAGTQAQGLADQAAGAARNVYGQAKDAARDAVRGLADSAPDYADQARETGRHYYERGNRAVARQVGDRHLAALLVAGGIGYLFGWLLHGRHH</sequence>
<gene>
    <name evidence="4" type="ORF">DK419_22225</name>
</gene>
<evidence type="ECO:0000259" key="3">
    <source>
        <dbReference type="Pfam" id="PF05532"/>
    </source>
</evidence>
<keyword evidence="2" id="KW-1133">Transmembrane helix</keyword>
<proteinExistence type="inferred from homology"/>
<dbReference type="InterPro" id="IPR036629">
    <property type="entry name" value="YjbJ_sf"/>
</dbReference>
<protein>
    <recommendedName>
        <fullName evidence="3">CsbD-like domain-containing protein</fullName>
    </recommendedName>
</protein>
<evidence type="ECO:0000313" key="5">
    <source>
        <dbReference type="Proteomes" id="UP000245444"/>
    </source>
</evidence>
<dbReference type="KEGG" id="mtea:DK419_22225"/>
<dbReference type="InterPro" id="IPR050423">
    <property type="entry name" value="UPF0337_stress_rsp"/>
</dbReference>
<feature type="domain" description="CsbD-like" evidence="3">
    <location>
        <begin position="4"/>
        <end position="56"/>
    </location>
</feature>
<organism evidence="4 5">
    <name type="scientific">Methylobacterium terrae</name>
    <dbReference type="NCBI Taxonomy" id="2202827"/>
    <lineage>
        <taxon>Bacteria</taxon>
        <taxon>Pseudomonadati</taxon>
        <taxon>Pseudomonadota</taxon>
        <taxon>Alphaproteobacteria</taxon>
        <taxon>Hyphomicrobiales</taxon>
        <taxon>Methylobacteriaceae</taxon>
        <taxon>Methylobacterium</taxon>
    </lineage>
</organism>
<dbReference type="InterPro" id="IPR008462">
    <property type="entry name" value="CsbD"/>
</dbReference>
<dbReference type="OrthoDB" id="7874071at2"/>
<dbReference type="PANTHER" id="PTHR34977:SF1">
    <property type="entry name" value="UPF0337 PROTEIN YJBJ"/>
    <property type="match status" value="1"/>
</dbReference>
<feature type="transmembrane region" description="Helical" evidence="2">
    <location>
        <begin position="95"/>
        <end position="113"/>
    </location>
</feature>
<comment type="similarity">
    <text evidence="1">Belongs to the UPF0337 (CsbD) family.</text>
</comment>
<keyword evidence="2" id="KW-0472">Membrane</keyword>
<keyword evidence="2" id="KW-0812">Transmembrane</keyword>